<name>A0A6J5R2L0_9CAUD</name>
<organism evidence="1">
    <name type="scientific">uncultured Caudovirales phage</name>
    <dbReference type="NCBI Taxonomy" id="2100421"/>
    <lineage>
        <taxon>Viruses</taxon>
        <taxon>Duplodnaviria</taxon>
        <taxon>Heunggongvirae</taxon>
        <taxon>Uroviricota</taxon>
        <taxon>Caudoviricetes</taxon>
        <taxon>Peduoviridae</taxon>
        <taxon>Maltschvirus</taxon>
        <taxon>Maltschvirus maltsch</taxon>
    </lineage>
</organism>
<evidence type="ECO:0000313" key="1">
    <source>
        <dbReference type="EMBL" id="CAB4187748.1"/>
    </source>
</evidence>
<dbReference type="EMBL" id="LR797113">
    <property type="protein sequence ID" value="CAB4187748.1"/>
    <property type="molecule type" value="Genomic_DNA"/>
</dbReference>
<gene>
    <name evidence="1" type="ORF">UFOVP1167_7</name>
</gene>
<sequence>MAVDINDTPNRVRYTATAAQTAFSVPFQFLAAADLKLYQNGVLKTLSTHYTVTGAGASSGTVTLVTGATLSDDILIVRDVPIARIGDFPISGPFDVESLNSQLDALTMMARDLETRIDRRTLRLSQTDSPETLSDLPAKASRIGKLLVFDADGQPTASASTPAIDAATAAAAASAATATSQATTATTQAVLAATARSAAETARDAAGVSATNAANSASASAASATNSQASATASAASATAAAGSATTAVAAAQSSGNIVFYDTKALANAGLAGLSANQVIEVFADESLSGQRTRYRKEGGVYVFKMYLPKGIDVYVDSISGSDANNGLSPSTPKQNISAANTLMNTGGTLWLAKGSQWFGGAFSFDLAYSRLRAYGQGNKPILDGAQAISGTWTQHGTYTNLWYIDVTFAEATTGNFSNQSGAWHPMIWDEAASSRTTESGLIRVLNEDTVSGSVVAQTTINGLLNIANGVPGSFTVHRTGSTNYEPRSDNGTQFRFYVYLADGSNPNTNGRTVYTVSQRYVANFGGGGASVEGILFQRTGAKDMVGVWGGVLKVGEFVDCDFLEAAIHATVVGGAEFRRCIARAASHGDSRRYGGGAYHNFRGSSGLGTSRGFKIYDCEAWGFLNAVYSHNDSGSVPEHTTFDVDGLLARDCGAVIARQGVLKSTRVRRVTAVNCSTVGSAVGGIYEDCVFINVTTSLCPVYALKETVTFRNCFIYKPLGSRLEILDPYILGTISSGDYPTATFENTTIYGDISYPGNSQRQQQNWVLRNSIMHNYVALDSATEGNWVSGTITATNSYIGISGGNTFEALRTVQTGINANCVSNTRKTKFSKVVVSGDLTYLNTTRTASYSGTPNGDGTADLTMNFNDRSQNRYVRVVDAYGSGSHYEGRITNIGTLSTDPIKVTPAPSSAFSSKAFHEARWSRKLFDPAGDTCLAVSFDGTQVRVANGLLYTVGMFVHVGKIGLKGTDYGPRSITAISGNVLTLSSPCAWTCFGDISSTYNSVDNSVSNKAPLPTTTLSFGFPLSTVTSASITPFSYPLLSITAVEGGTYTAKMTNSTAVFNNPTGLPAMTYTFQGYRTNLTGLSYGAIATREGYVDVGWGIAVGDTLTVEVPALIEAWAPKFATNPVLSLDGSLQSNTYLADLGIGYIKRTLRGA</sequence>
<protein>
    <submittedName>
        <fullName evidence="1">Uncharacterized protein</fullName>
    </submittedName>
</protein>
<reference evidence="1" key="1">
    <citation type="submission" date="2020-05" db="EMBL/GenBank/DDBJ databases">
        <authorList>
            <person name="Chiriac C."/>
            <person name="Salcher M."/>
            <person name="Ghai R."/>
            <person name="Kavagutti S V."/>
        </authorList>
    </citation>
    <scope>NUCLEOTIDE SEQUENCE</scope>
</reference>
<accession>A0A6J5R2L0</accession>
<proteinExistence type="predicted"/>